<dbReference type="SUPFAM" id="SSF53335">
    <property type="entry name" value="S-adenosyl-L-methionine-dependent methyltransferases"/>
    <property type="match status" value="1"/>
</dbReference>
<feature type="region of interest" description="Disordered" evidence="1">
    <location>
        <begin position="117"/>
        <end position="156"/>
    </location>
</feature>
<dbReference type="Gene3D" id="3.40.50.150">
    <property type="entry name" value="Vaccinia Virus protein VP39"/>
    <property type="match status" value="1"/>
</dbReference>
<comment type="caution">
    <text evidence="3">The sequence shown here is derived from an EMBL/GenBank/DDBJ whole genome shotgun (WGS) entry which is preliminary data.</text>
</comment>
<feature type="compositionally biased region" description="Low complexity" evidence="1">
    <location>
        <begin position="118"/>
        <end position="128"/>
    </location>
</feature>
<evidence type="ECO:0000256" key="1">
    <source>
        <dbReference type="SAM" id="MobiDB-lite"/>
    </source>
</evidence>
<keyword evidence="4" id="KW-1185">Reference proteome</keyword>
<protein>
    <submittedName>
        <fullName evidence="3">Methyltransferase OMS1, mitochondrial</fullName>
    </submittedName>
</protein>
<dbReference type="EMBL" id="MU860004">
    <property type="protein sequence ID" value="KAK4242769.1"/>
    <property type="molecule type" value="Genomic_DNA"/>
</dbReference>
<evidence type="ECO:0000256" key="2">
    <source>
        <dbReference type="SAM" id="Phobius"/>
    </source>
</evidence>
<keyword evidence="3" id="KW-0489">Methyltransferase</keyword>
<dbReference type="PANTHER" id="PTHR42912">
    <property type="entry name" value="METHYLTRANSFERASE"/>
    <property type="match status" value="1"/>
</dbReference>
<name>A0AAN7CIM1_9PEZI</name>
<dbReference type="AlphaFoldDB" id="A0AAN7CIM1"/>
<reference evidence="3" key="2">
    <citation type="submission" date="2023-05" db="EMBL/GenBank/DDBJ databases">
        <authorList>
            <consortium name="Lawrence Berkeley National Laboratory"/>
            <person name="Steindorff A."/>
            <person name="Hensen N."/>
            <person name="Bonometti L."/>
            <person name="Westerberg I."/>
            <person name="Brannstrom I.O."/>
            <person name="Guillou S."/>
            <person name="Cros-Aarteil S."/>
            <person name="Calhoun S."/>
            <person name="Haridas S."/>
            <person name="Kuo A."/>
            <person name="Mondo S."/>
            <person name="Pangilinan J."/>
            <person name="Riley R."/>
            <person name="Labutti K."/>
            <person name="Andreopoulos B."/>
            <person name="Lipzen A."/>
            <person name="Chen C."/>
            <person name="Yanf M."/>
            <person name="Daum C."/>
            <person name="Ng V."/>
            <person name="Clum A."/>
            <person name="Ohm R."/>
            <person name="Martin F."/>
            <person name="Silar P."/>
            <person name="Natvig D."/>
            <person name="Lalanne C."/>
            <person name="Gautier V."/>
            <person name="Ament-Velasquez S.L."/>
            <person name="Kruys A."/>
            <person name="Hutchinson M.I."/>
            <person name="Powell A.J."/>
            <person name="Barry K."/>
            <person name="Miller A.N."/>
            <person name="Grigoriev I.V."/>
            <person name="Debuchy R."/>
            <person name="Gladieux P."/>
            <person name="Thoren M.H."/>
            <person name="Johannesson H."/>
        </authorList>
    </citation>
    <scope>NUCLEOTIDE SEQUENCE</scope>
    <source>
        <strain evidence="3">CBS 532.94</strain>
    </source>
</reference>
<keyword evidence="2" id="KW-0812">Transmembrane</keyword>
<proteinExistence type="predicted"/>
<accession>A0AAN7CIM1</accession>
<keyword evidence="2" id="KW-0472">Membrane</keyword>
<feature type="compositionally biased region" description="Low complexity" evidence="1">
    <location>
        <begin position="12"/>
        <end position="24"/>
    </location>
</feature>
<evidence type="ECO:0000313" key="3">
    <source>
        <dbReference type="EMBL" id="KAK4242769.1"/>
    </source>
</evidence>
<evidence type="ECO:0000313" key="4">
    <source>
        <dbReference type="Proteomes" id="UP001303760"/>
    </source>
</evidence>
<dbReference type="InterPro" id="IPR050508">
    <property type="entry name" value="Methyltransf_Superfamily"/>
</dbReference>
<feature type="compositionally biased region" description="Pro residues" evidence="1">
    <location>
        <begin position="129"/>
        <end position="145"/>
    </location>
</feature>
<dbReference type="GO" id="GO:0032259">
    <property type="term" value="P:methylation"/>
    <property type="evidence" value="ECO:0007669"/>
    <property type="project" value="UniProtKB-KW"/>
</dbReference>
<keyword evidence="2" id="KW-1133">Transmembrane helix</keyword>
<dbReference type="PANTHER" id="PTHR42912:SF83">
    <property type="entry name" value="METHYLTRANSFERASE TYPE 11 DOMAIN-CONTAINING PROTEIN"/>
    <property type="match status" value="1"/>
</dbReference>
<keyword evidence="3" id="KW-0808">Transferase</keyword>
<feature type="transmembrane region" description="Helical" evidence="2">
    <location>
        <begin position="88"/>
        <end position="108"/>
    </location>
</feature>
<gene>
    <name evidence="3" type="ORF">C8A03DRAFT_28998</name>
</gene>
<dbReference type="GO" id="GO:0008168">
    <property type="term" value="F:methyltransferase activity"/>
    <property type="evidence" value="ECO:0007669"/>
    <property type="project" value="UniProtKB-KW"/>
</dbReference>
<dbReference type="InterPro" id="IPR029063">
    <property type="entry name" value="SAM-dependent_MTases_sf"/>
</dbReference>
<feature type="compositionally biased region" description="Polar residues" evidence="1">
    <location>
        <begin position="25"/>
        <end position="36"/>
    </location>
</feature>
<dbReference type="Proteomes" id="UP001303760">
    <property type="component" value="Unassembled WGS sequence"/>
</dbReference>
<reference evidence="3" key="1">
    <citation type="journal article" date="2023" name="Mol. Phylogenet. Evol.">
        <title>Genome-scale phylogeny and comparative genomics of the fungal order Sordariales.</title>
        <authorList>
            <person name="Hensen N."/>
            <person name="Bonometti L."/>
            <person name="Westerberg I."/>
            <person name="Brannstrom I.O."/>
            <person name="Guillou S."/>
            <person name="Cros-Aarteil S."/>
            <person name="Calhoun S."/>
            <person name="Haridas S."/>
            <person name="Kuo A."/>
            <person name="Mondo S."/>
            <person name="Pangilinan J."/>
            <person name="Riley R."/>
            <person name="LaButti K."/>
            <person name="Andreopoulos B."/>
            <person name="Lipzen A."/>
            <person name="Chen C."/>
            <person name="Yan M."/>
            <person name="Daum C."/>
            <person name="Ng V."/>
            <person name="Clum A."/>
            <person name="Steindorff A."/>
            <person name="Ohm R.A."/>
            <person name="Martin F."/>
            <person name="Silar P."/>
            <person name="Natvig D.O."/>
            <person name="Lalanne C."/>
            <person name="Gautier V."/>
            <person name="Ament-Velasquez S.L."/>
            <person name="Kruys A."/>
            <person name="Hutchinson M.I."/>
            <person name="Powell A.J."/>
            <person name="Barry K."/>
            <person name="Miller A.N."/>
            <person name="Grigoriev I.V."/>
            <person name="Debuchy R."/>
            <person name="Gladieux P."/>
            <person name="Hiltunen Thoren M."/>
            <person name="Johannesson H."/>
        </authorList>
    </citation>
    <scope>NUCLEOTIDE SEQUENCE</scope>
    <source>
        <strain evidence="3">CBS 532.94</strain>
    </source>
</reference>
<organism evidence="3 4">
    <name type="scientific">Achaetomium macrosporum</name>
    <dbReference type="NCBI Taxonomy" id="79813"/>
    <lineage>
        <taxon>Eukaryota</taxon>
        <taxon>Fungi</taxon>
        <taxon>Dikarya</taxon>
        <taxon>Ascomycota</taxon>
        <taxon>Pezizomycotina</taxon>
        <taxon>Sordariomycetes</taxon>
        <taxon>Sordariomycetidae</taxon>
        <taxon>Sordariales</taxon>
        <taxon>Chaetomiaceae</taxon>
        <taxon>Achaetomium</taxon>
    </lineage>
</organism>
<sequence length="479" mass="52449">MASRFRMPRRVQLPPQLSSPSSSSYSRNFTLSSRRYQPSKRAARPPPSQTISLRTQSKTMPPPSTPKSPSSSSSDAQSLDVLVQQRKWPLFGAGLLALGMGIYISLVLTSTLKKDKQQQQQITTTPLPLSDPMPSDPSLQPPPTGLPAKLDTSTPATAHTTARAFDKSLDWPEWLGGITALRRELAARARGHVLEVAVGTGRNLAHYDWSEVVSLSQDEDEARAQRERERLVRLLDARRLGGPTLREQQQARGGVGEVGSLEGEVLSFTGVDVSGDMMDVARDRIRESVPGLKRIMRKRRVEAMPNLSALGVDAVGEEGLPVVEALDGRVRLVLGDALRGLPSPPPVGPKKGAAERPATKYDTIIETFGLCSVADPARLLANMAAKVQPDTGRIILLEHGRGFYDWMNKRLDKDATAHFQKYGCWWNRDIEQLVRDAAQTVPGLEVVKLERPGWFQWGTTLLIELKVKSQQNGGGGGKA</sequence>
<feature type="region of interest" description="Disordered" evidence="1">
    <location>
        <begin position="1"/>
        <end position="78"/>
    </location>
</feature>